<reference evidence="4" key="2">
    <citation type="journal article" date="2011" name="J. Biotechnol.">
        <title>Genome sequence of B. amyloliquefaciens type strain DSM7(T) reveals differences to plant-associated B. amyloliquefaciens FZB42.</title>
        <authorList>
            <person name="Ruckert C."/>
            <person name="Blom J."/>
            <person name="Chen X."/>
            <person name="Reva O."/>
            <person name="Borriss R."/>
        </authorList>
    </citation>
    <scope>NUCLEOTIDE SEQUENCE [LARGE SCALE GENOMIC DNA]</scope>
    <source>
        <strain evidence="4">DSM 7</strain>
    </source>
</reference>
<name>A0A9P1JGN2_BACAS</name>
<dbReference type="KEGG" id="bao:BAMF_1548"/>
<keyword evidence="1" id="KW-0472">Membrane</keyword>
<dbReference type="InterPro" id="IPR027383">
    <property type="entry name" value="Znf_put"/>
</dbReference>
<evidence type="ECO:0000313" key="3">
    <source>
        <dbReference type="EMBL" id="CBI42674.1"/>
    </source>
</evidence>
<keyword evidence="4" id="KW-1185">Reference proteome</keyword>
<evidence type="ECO:0000313" key="4">
    <source>
        <dbReference type="Proteomes" id="UP000006562"/>
    </source>
</evidence>
<dbReference type="Proteomes" id="UP000006562">
    <property type="component" value="Chromosome"/>
</dbReference>
<evidence type="ECO:0000256" key="1">
    <source>
        <dbReference type="SAM" id="Phobius"/>
    </source>
</evidence>
<dbReference type="Pfam" id="PF13490">
    <property type="entry name" value="zf-HC2"/>
    <property type="match status" value="1"/>
</dbReference>
<dbReference type="AlphaFoldDB" id="A0A9P1JGN2"/>
<reference evidence="3 4" key="1">
    <citation type="journal article" date="2011" name="Int. J. Syst. Evol. Microbiol.">
        <title>Relationship of Bacillus amyloliquefaciens clades associated with strains DSM 7T and FZB42T: a proposal for Bacillus amyloliquefaciens subsp. amyloliquefaciens subsp. nov. and Bacillus amyloliquefaciens subsp. plantarum subsp. nov. based on complete genome sequence comparisons.</title>
        <authorList>
            <person name="Borriss R."/>
            <person name="Chen X.H."/>
            <person name="Rueckert C."/>
            <person name="Blom J."/>
            <person name="Becker A."/>
            <person name="Baumgarth B."/>
            <person name="Fan B."/>
            <person name="Pukall R."/>
            <person name="Schumann P."/>
            <person name="Sproer C."/>
            <person name="Junge H."/>
            <person name="Vater J."/>
            <person name="Puhler A."/>
            <person name="Klenk H.P."/>
        </authorList>
    </citation>
    <scope>NUCLEOTIDE SEQUENCE [LARGE SCALE GENOMIC DNA]</scope>
    <source>
        <strain evidence="4">DSM 7</strain>
    </source>
</reference>
<accession>A0A9P1JGN2</accession>
<evidence type="ECO:0000259" key="2">
    <source>
        <dbReference type="Pfam" id="PF13490"/>
    </source>
</evidence>
<sequence length="110" mass="12543">MVLCRDSASGCINMTCCLVRDLLPLYIEGDCETETERYISRHLEACSECGSLYHMMKEPLDLGSAEMKASACYEEEERRFRERYYGRLLTKAACLFGAVLLIMLALKLLI</sequence>
<dbReference type="EMBL" id="FN597644">
    <property type="protein sequence ID" value="CBI42674.1"/>
    <property type="molecule type" value="Genomic_DNA"/>
</dbReference>
<gene>
    <name evidence="3" type="primary">ylaD</name>
    <name evidence="3" type="ordered locus">BAMF_1548</name>
</gene>
<feature type="transmembrane region" description="Helical" evidence="1">
    <location>
        <begin position="88"/>
        <end position="109"/>
    </location>
</feature>
<protein>
    <submittedName>
        <fullName evidence="3">Anti-YlaC sigma factor</fullName>
    </submittedName>
</protein>
<feature type="domain" description="Putative zinc-finger" evidence="2">
    <location>
        <begin position="19"/>
        <end position="49"/>
    </location>
</feature>
<organism evidence="3 4">
    <name type="scientific">Bacillus amyloliquefaciens (strain ATCC 23350 / DSM 7 / BCRC 11601 / CCUG 28519 / NBRC 15535 / NRRL B-14393 / F)</name>
    <dbReference type="NCBI Taxonomy" id="692420"/>
    <lineage>
        <taxon>Bacteria</taxon>
        <taxon>Bacillati</taxon>
        <taxon>Bacillota</taxon>
        <taxon>Bacilli</taxon>
        <taxon>Bacillales</taxon>
        <taxon>Bacillaceae</taxon>
        <taxon>Bacillus</taxon>
        <taxon>Bacillus amyloliquefaciens group</taxon>
    </lineage>
</organism>
<keyword evidence="1" id="KW-1133">Transmembrane helix</keyword>
<proteinExistence type="predicted"/>
<keyword evidence="1" id="KW-0812">Transmembrane</keyword>